<dbReference type="STRING" id="8010.ENSELUP00000017032"/>
<dbReference type="FunFam" id="3.40.50.1820:FF:000024">
    <property type="entry name" value="acyl-coenzyme A thioesterase 4"/>
    <property type="match status" value="1"/>
</dbReference>
<dbReference type="FunFam" id="2.60.40.2240:FF:000002">
    <property type="entry name" value="Acyl-CoA thioesterase 18"/>
    <property type="match status" value="1"/>
</dbReference>
<dbReference type="PIRSF" id="PIRSF016521">
    <property type="entry name" value="Acyl-CoA_hydro"/>
    <property type="match status" value="1"/>
</dbReference>
<dbReference type="InterPro" id="IPR016662">
    <property type="entry name" value="Acyl-CoA_thioEstase_long-chain"/>
</dbReference>
<organism evidence="5 6">
    <name type="scientific">Esox lucius</name>
    <name type="common">Northern pike</name>
    <dbReference type="NCBI Taxonomy" id="8010"/>
    <lineage>
        <taxon>Eukaryota</taxon>
        <taxon>Metazoa</taxon>
        <taxon>Chordata</taxon>
        <taxon>Craniata</taxon>
        <taxon>Vertebrata</taxon>
        <taxon>Euteleostomi</taxon>
        <taxon>Actinopterygii</taxon>
        <taxon>Neopterygii</taxon>
        <taxon>Teleostei</taxon>
        <taxon>Protacanthopterygii</taxon>
        <taxon>Esociformes</taxon>
        <taxon>Esocidae</taxon>
        <taxon>Esox</taxon>
    </lineage>
</organism>
<dbReference type="Pfam" id="PF08840">
    <property type="entry name" value="BAAT_C"/>
    <property type="match status" value="1"/>
</dbReference>
<dbReference type="Gene3D" id="2.60.40.2240">
    <property type="entry name" value="Acyl-CoA thioester hydrolase/BAAT N-terminal domain"/>
    <property type="match status" value="1"/>
</dbReference>
<dbReference type="PANTHER" id="PTHR10824">
    <property type="entry name" value="ACYL-COENZYME A THIOESTERASE-RELATED"/>
    <property type="match status" value="1"/>
</dbReference>
<feature type="domain" description="Acyl-CoA thioester hydrolase/bile acid-CoA amino acid N-acetyltransferase" evidence="3">
    <location>
        <begin position="26"/>
        <end position="157"/>
    </location>
</feature>
<reference evidence="5" key="2">
    <citation type="submission" date="2020-02" db="EMBL/GenBank/DDBJ databases">
        <title>Esox lucius (northern pike) genome, fEsoLuc1, primary haplotype.</title>
        <authorList>
            <person name="Myers G."/>
            <person name="Karagic N."/>
            <person name="Meyer A."/>
            <person name="Pippel M."/>
            <person name="Reichard M."/>
            <person name="Winkler S."/>
            <person name="Tracey A."/>
            <person name="Sims Y."/>
            <person name="Howe K."/>
            <person name="Rhie A."/>
            <person name="Formenti G."/>
            <person name="Durbin R."/>
            <person name="Fedrigo O."/>
            <person name="Jarvis E.D."/>
        </authorList>
    </citation>
    <scope>NUCLEOTIDE SEQUENCE [LARGE SCALE GENOMIC DNA]</scope>
</reference>
<evidence type="ECO:0000256" key="2">
    <source>
        <dbReference type="PIRSR" id="PIRSR016521-1"/>
    </source>
</evidence>
<dbReference type="OMA" id="YFEAAYR"/>
<dbReference type="InterPro" id="IPR014940">
    <property type="entry name" value="BAAT_C"/>
</dbReference>
<evidence type="ECO:0000313" key="5">
    <source>
        <dbReference type="Ensembl" id="ENSELUP00000017032.3"/>
    </source>
</evidence>
<feature type="domain" description="BAAT/Acyl-CoA thioester hydrolase C-terminal" evidence="4">
    <location>
        <begin position="222"/>
        <end position="426"/>
    </location>
</feature>
<dbReference type="Pfam" id="PF04775">
    <property type="entry name" value="Bile_Hydr_Trans"/>
    <property type="match status" value="1"/>
</dbReference>
<dbReference type="GeneTree" id="ENSGT01010000222336"/>
<dbReference type="SUPFAM" id="SSF53474">
    <property type="entry name" value="alpha/beta-Hydrolases"/>
    <property type="match status" value="1"/>
</dbReference>
<proteinExistence type="inferred from homology"/>
<feature type="active site" description="Charge relay system" evidence="2">
    <location>
        <position position="248"/>
    </location>
</feature>
<dbReference type="Proteomes" id="UP000265140">
    <property type="component" value="Chromosome 19"/>
</dbReference>
<evidence type="ECO:0000256" key="1">
    <source>
        <dbReference type="ARBA" id="ARBA00006538"/>
    </source>
</evidence>
<keyword evidence="6" id="KW-1185">Reference proteome</keyword>
<dbReference type="GO" id="GO:0047617">
    <property type="term" value="F:fatty acyl-CoA hydrolase activity"/>
    <property type="evidence" value="ECO:0007669"/>
    <property type="project" value="TreeGrafter"/>
</dbReference>
<dbReference type="Gene3D" id="3.40.50.1820">
    <property type="entry name" value="alpha/beta hydrolase"/>
    <property type="match status" value="1"/>
</dbReference>
<dbReference type="GO" id="GO:0006637">
    <property type="term" value="P:acyl-CoA metabolic process"/>
    <property type="evidence" value="ECO:0007669"/>
    <property type="project" value="InterPro"/>
</dbReference>
<dbReference type="InterPro" id="IPR029058">
    <property type="entry name" value="AB_hydrolase_fold"/>
</dbReference>
<reference evidence="5" key="3">
    <citation type="submission" date="2025-08" db="UniProtKB">
        <authorList>
            <consortium name="Ensembl"/>
        </authorList>
    </citation>
    <scope>IDENTIFICATION</scope>
</reference>
<dbReference type="PANTHER" id="PTHR10824:SF36">
    <property type="entry name" value="ACYL-COA THIOESTERASE 17-RELATED"/>
    <property type="match status" value="1"/>
</dbReference>
<comment type="similarity">
    <text evidence="1">Belongs to the C/M/P thioester hydrolase family.</text>
</comment>
<reference evidence="6" key="1">
    <citation type="journal article" date="2014" name="PLoS ONE">
        <title>The genome and linkage map of the northern pike (Esox lucius): conserved synteny revealed between the salmonid sister group and the Neoteleostei.</title>
        <authorList>
            <person name="Rondeau E.B."/>
            <person name="Minkley D.R."/>
            <person name="Leong J.S."/>
            <person name="Messmer A.M."/>
            <person name="Jantzen J.R."/>
            <person name="von Schalburg K.R."/>
            <person name="Lemon C."/>
            <person name="Bird N.H."/>
            <person name="Koop B.F."/>
        </authorList>
    </citation>
    <scope>NUCLEOTIDE SEQUENCE</scope>
</reference>
<feature type="active site" description="Charge relay system" evidence="2">
    <location>
        <position position="371"/>
    </location>
</feature>
<dbReference type="InterPro" id="IPR042490">
    <property type="entry name" value="Thio_Ohase/BAAT_N"/>
</dbReference>
<dbReference type="InterPro" id="IPR006862">
    <property type="entry name" value="Thio_Ohase/aa_AcTrfase"/>
</dbReference>
<dbReference type="AlphaFoldDB" id="A0A3P8YKA6"/>
<accession>A0A3P8YKA6</accession>
<sequence length="437" mass="47817">MSRKVDRVIISPSPLLLIHPSRGLIDEKFSVIVQHLPPFIEITLHALIHSDDGDLWEAFGHYVSDATGLVNVDSNASLGGTYDGLEPMGLLWSMRPVPGSRLGLRLRKKEVNTPVVVTISVYRGHMGQGFNEQTALASVVAERWYMAPGVRRLDITEAGVTGTLFLPSGPGPFPALLDLWGGGGGLVEYRSALLASHGFASLALEYMTPRTSGDSTSHVGNEYFEAAFTLLKQHPQVCGDRIAIVGLSFGASVALGMAVYSTVIQPRCLVCVSCSHVQPVKGSLSDVFADISKYVHNIENRVIWRDLLLPIPTDPTKKVDMGKLPCPVLLIVGEDDQNWPATESAEDMKQMMEKAGNSHLLTTLSYPGTGHLIEPPYSPHVRVSNFMMTQTRQKILVLWGGDTAPHSHAQEDSWKKTITFLEEHLYRTTSVTSQSQL</sequence>
<evidence type="ECO:0000259" key="4">
    <source>
        <dbReference type="Pfam" id="PF08840"/>
    </source>
</evidence>
<evidence type="ECO:0000259" key="3">
    <source>
        <dbReference type="Pfam" id="PF04775"/>
    </source>
</evidence>
<dbReference type="InParanoid" id="A0A3P8YKA6"/>
<protein>
    <recommendedName>
        <fullName evidence="7">Acyl-CoA thioesterase 19</fullName>
    </recommendedName>
</protein>
<reference evidence="5" key="4">
    <citation type="submission" date="2025-09" db="UniProtKB">
        <authorList>
            <consortium name="Ensembl"/>
        </authorList>
    </citation>
    <scope>IDENTIFICATION</scope>
</reference>
<evidence type="ECO:0008006" key="7">
    <source>
        <dbReference type="Google" id="ProtNLM"/>
    </source>
</evidence>
<evidence type="ECO:0000313" key="6">
    <source>
        <dbReference type="Proteomes" id="UP000265140"/>
    </source>
</evidence>
<dbReference type="Bgee" id="ENSELUG00000016811">
    <property type="expression patterns" value="Expressed in ovary and 13 other cell types or tissues"/>
</dbReference>
<name>A0A3P8YKA6_ESOLU</name>
<dbReference type="FunCoup" id="A0A3P8YKA6">
    <property type="interactions" value="21"/>
</dbReference>
<feature type="active site" description="Charge relay system" evidence="2">
    <location>
        <position position="336"/>
    </location>
</feature>
<dbReference type="GO" id="GO:0006631">
    <property type="term" value="P:fatty acid metabolic process"/>
    <property type="evidence" value="ECO:0007669"/>
    <property type="project" value="TreeGrafter"/>
</dbReference>
<dbReference type="Ensembl" id="ENSELUT00000026523.3">
    <property type="protein sequence ID" value="ENSELUP00000017032.3"/>
    <property type="gene ID" value="ENSELUG00000016811.3"/>
</dbReference>